<dbReference type="STRING" id="1085623.GNIT_3313"/>
<reference evidence="1 2" key="1">
    <citation type="journal article" date="2011" name="J. Bacteriol.">
        <title>Complete genome sequence of seawater bacterium Glaciecola nitratireducens FR1064T.</title>
        <authorList>
            <person name="Bian F."/>
            <person name="Qin Q.L."/>
            <person name="Xie B.B."/>
            <person name="Shu Y.L."/>
            <person name="Zhang X.Y."/>
            <person name="Yu Y."/>
            <person name="Chen B."/>
            <person name="Chen X.L."/>
            <person name="Zhou B.C."/>
            <person name="Zhang Y.Z."/>
        </authorList>
    </citation>
    <scope>NUCLEOTIDE SEQUENCE [LARGE SCALE GENOMIC DNA]</scope>
    <source>
        <strain evidence="2">JCM 12485 / KCTC 12276 / FR1064</strain>
    </source>
</reference>
<dbReference type="EMBL" id="CP003060">
    <property type="protein sequence ID" value="AEP31407.1"/>
    <property type="molecule type" value="Genomic_DNA"/>
</dbReference>
<proteinExistence type="predicted"/>
<dbReference type="HOGENOM" id="CLU_3118318_0_0_6"/>
<dbReference type="Proteomes" id="UP000009282">
    <property type="component" value="Chromosome"/>
</dbReference>
<accession>G4QMY8</accession>
<sequence>MKNLAYRGWIGSSTNCLLYSLITTFSVVSKQFLLMNNCINIFFTCNKLLE</sequence>
<dbReference type="AlphaFoldDB" id="G4QMY8"/>
<protein>
    <submittedName>
        <fullName evidence="1">Uncharacterized protein</fullName>
    </submittedName>
</protein>
<evidence type="ECO:0000313" key="1">
    <source>
        <dbReference type="EMBL" id="AEP31407.1"/>
    </source>
</evidence>
<keyword evidence="2" id="KW-1185">Reference proteome</keyword>
<gene>
    <name evidence="1" type="ordered locus">GNIT_3313</name>
</gene>
<name>G4QMY8_GLANF</name>
<evidence type="ECO:0000313" key="2">
    <source>
        <dbReference type="Proteomes" id="UP000009282"/>
    </source>
</evidence>
<organism evidence="1 2">
    <name type="scientific">Glaciecola nitratireducens (strain JCM 12485 / KCTC 12276 / FR1064)</name>
    <dbReference type="NCBI Taxonomy" id="1085623"/>
    <lineage>
        <taxon>Bacteria</taxon>
        <taxon>Pseudomonadati</taxon>
        <taxon>Pseudomonadota</taxon>
        <taxon>Gammaproteobacteria</taxon>
        <taxon>Alteromonadales</taxon>
        <taxon>Alteromonadaceae</taxon>
        <taxon>Brumicola</taxon>
    </lineage>
</organism>
<dbReference type="KEGG" id="gni:GNIT_3313"/>